<reference evidence="1 2" key="1">
    <citation type="submission" date="2019-02" db="EMBL/GenBank/DDBJ databases">
        <title>Pseudomonas spp from wheat grain.</title>
        <authorList>
            <person name="Cho G.-S."/>
            <person name="Franz C.M.A.P."/>
        </authorList>
    </citation>
    <scope>NUCLEOTIDE SEQUENCE [LARGE SCALE GENOMIC DNA]</scope>
    <source>
        <strain evidence="1 2">133NRW</strain>
    </source>
</reference>
<dbReference type="AlphaFoldDB" id="A0A4Q7D6Z9"/>
<comment type="caution">
    <text evidence="1">The sequence shown here is derived from an EMBL/GenBank/DDBJ whole genome shotgun (WGS) entry which is preliminary data.</text>
</comment>
<protein>
    <submittedName>
        <fullName evidence="1">SMI1/KNR4 family protein</fullName>
    </submittedName>
</protein>
<dbReference type="Proteomes" id="UP000293369">
    <property type="component" value="Unassembled WGS sequence"/>
</dbReference>
<accession>A0A4Q7D6Z9</accession>
<dbReference type="InterPro" id="IPR037883">
    <property type="entry name" value="Knr4/Smi1-like_sf"/>
</dbReference>
<name>A0A4Q7D6Z9_9PSED</name>
<dbReference type="EMBL" id="SGFE01000012">
    <property type="protein sequence ID" value="RZI32309.1"/>
    <property type="molecule type" value="Genomic_DNA"/>
</dbReference>
<dbReference type="SUPFAM" id="SSF160631">
    <property type="entry name" value="SMI1/KNR4-like"/>
    <property type="match status" value="1"/>
</dbReference>
<organism evidence="1 2">
    <name type="scientific">Pseudomonas orientalis</name>
    <dbReference type="NCBI Taxonomy" id="76758"/>
    <lineage>
        <taxon>Bacteria</taxon>
        <taxon>Pseudomonadati</taxon>
        <taxon>Pseudomonadota</taxon>
        <taxon>Gammaproteobacteria</taxon>
        <taxon>Pseudomonadales</taxon>
        <taxon>Pseudomonadaceae</taxon>
        <taxon>Pseudomonas</taxon>
    </lineage>
</organism>
<proteinExistence type="predicted"/>
<evidence type="ECO:0000313" key="2">
    <source>
        <dbReference type="Proteomes" id="UP000293369"/>
    </source>
</evidence>
<gene>
    <name evidence="1" type="ORF">EUX57_08090</name>
</gene>
<sequence length="132" mass="15147">MMENFEVLMREKKDEHLLDGLAVVDDAVLHAIKKDFQNVPEDYLVFLKEFGAGEIDYAGIMLYSGFLEAEEIFDAGDANAFRDIRFFGDDMQGRCFGFDTSQSWSIVEVDSSDMSVRKLCDEFSYFVYDLLS</sequence>
<dbReference type="Gene3D" id="3.40.1580.10">
    <property type="entry name" value="SMI1/KNR4-like"/>
    <property type="match status" value="1"/>
</dbReference>
<evidence type="ECO:0000313" key="1">
    <source>
        <dbReference type="EMBL" id="RZI32309.1"/>
    </source>
</evidence>